<feature type="domain" description="Glucose-methanol-choline oxidoreductase N-terminal" evidence="4">
    <location>
        <begin position="311"/>
        <end position="325"/>
    </location>
</feature>
<evidence type="ECO:0000313" key="6">
    <source>
        <dbReference type="Proteomes" id="UP001168821"/>
    </source>
</evidence>
<proteinExistence type="inferred from homology"/>
<sequence length="531" mass="58763">MACNCPVTQPGPTLASTCGGAQYMLFMGLLEVFLRSQCDLEDPCGRPHNTPVLPEYDFIVVGAGSSGSVVASRLSEIPEWNVLLIEAGLDEPTGTQVPSMFLNFIGSDIDWAYQTEPEKQACLGETEQRCYWPRGKVLGGTSVMNGMMYIRGSRKDYDDWAAAGNEGWSYNEVLPYFLKSEDNKQIEEMDRGYHASGGLLTVSQFPYHPPLSQALLKGAQELGYPVRDLNGAYHTGFNIAQTTNRNGSRLSTAKAFLRPFKNRRNLHILMNSTVTRVLINTTTKQAYGVEVINNGVKQVIYASKEVVVSGGAVNSPQILLLSGVGPKKDLQQVNVPVVHPLEGVGKNLHNHVAFFVNFNINDTNSSPLNWATAMEYLLFRDGLMSGTAVGLSSTELPKQQRVEDVNANWYQDSGATQHMTFNKSWFVNLRQLKQPVTVIMGDSNQLKASAVGDIELEAYNGKNWRLVILEDVLYVPGLNFNLISFSQVMDRGHIETCNKDVSIIKSSDNQTVLTMAQREGNLYRVMLRLPS</sequence>
<dbReference type="Gene3D" id="3.50.50.60">
    <property type="entry name" value="FAD/NAD(P)-binding domain"/>
    <property type="match status" value="1"/>
</dbReference>
<dbReference type="EMBL" id="JALNTZ010003737">
    <property type="protein sequence ID" value="KAJ3616121.1"/>
    <property type="molecule type" value="Genomic_DNA"/>
</dbReference>
<feature type="non-terminal residue" evidence="5">
    <location>
        <position position="531"/>
    </location>
</feature>
<evidence type="ECO:0000313" key="5">
    <source>
        <dbReference type="EMBL" id="KAJ3616121.1"/>
    </source>
</evidence>
<dbReference type="InterPro" id="IPR036188">
    <property type="entry name" value="FAD/NAD-bd_sf"/>
</dbReference>
<evidence type="ECO:0000259" key="3">
    <source>
        <dbReference type="PROSITE" id="PS00623"/>
    </source>
</evidence>
<comment type="similarity">
    <text evidence="1 2">Belongs to the GMC oxidoreductase family.</text>
</comment>
<dbReference type="Gene3D" id="3.30.560.10">
    <property type="entry name" value="Glucose Oxidase, domain 3"/>
    <property type="match status" value="1"/>
</dbReference>
<dbReference type="PROSITE" id="PS00623">
    <property type="entry name" value="GMC_OXRED_1"/>
    <property type="match status" value="1"/>
</dbReference>
<dbReference type="Pfam" id="PF22936">
    <property type="entry name" value="Pol_BBD"/>
    <property type="match status" value="1"/>
</dbReference>
<dbReference type="PANTHER" id="PTHR11552">
    <property type="entry name" value="GLUCOSE-METHANOL-CHOLINE GMC OXIDOREDUCTASE"/>
    <property type="match status" value="1"/>
</dbReference>
<dbReference type="InterPro" id="IPR012132">
    <property type="entry name" value="GMC_OxRdtase"/>
</dbReference>
<keyword evidence="2" id="KW-0274">FAD</keyword>
<evidence type="ECO:0000256" key="2">
    <source>
        <dbReference type="RuleBase" id="RU003968"/>
    </source>
</evidence>
<accession>A0AA38LYK4</accession>
<dbReference type="SUPFAM" id="SSF51905">
    <property type="entry name" value="FAD/NAD(P)-binding domain"/>
    <property type="match status" value="1"/>
</dbReference>
<name>A0AA38LYK4_9CUCU</name>
<gene>
    <name evidence="5" type="ORF">Zmor_012055</name>
</gene>
<keyword evidence="2" id="KW-0285">Flavoprotein</keyword>
<protein>
    <recommendedName>
        <fullName evidence="3 4">Glucose-methanol-choline oxidoreductase N-terminal domain-containing protein</fullName>
    </recommendedName>
</protein>
<dbReference type="Proteomes" id="UP001168821">
    <property type="component" value="Unassembled WGS sequence"/>
</dbReference>
<dbReference type="InterPro" id="IPR000172">
    <property type="entry name" value="GMC_OxRdtase_N"/>
</dbReference>
<reference evidence="5" key="1">
    <citation type="journal article" date="2023" name="G3 (Bethesda)">
        <title>Whole genome assemblies of Zophobas morio and Tenebrio molitor.</title>
        <authorList>
            <person name="Kaur S."/>
            <person name="Stinson S.A."/>
            <person name="diCenzo G.C."/>
        </authorList>
    </citation>
    <scope>NUCLEOTIDE SEQUENCE</scope>
    <source>
        <strain evidence="5">QUZm001</strain>
    </source>
</reference>
<dbReference type="GO" id="GO:0016614">
    <property type="term" value="F:oxidoreductase activity, acting on CH-OH group of donors"/>
    <property type="evidence" value="ECO:0007669"/>
    <property type="project" value="InterPro"/>
</dbReference>
<dbReference type="PROSITE" id="PS00624">
    <property type="entry name" value="GMC_OXRED_2"/>
    <property type="match status" value="1"/>
</dbReference>
<dbReference type="Pfam" id="PF00732">
    <property type="entry name" value="GMC_oxred_N"/>
    <property type="match status" value="1"/>
</dbReference>
<dbReference type="InterPro" id="IPR054722">
    <property type="entry name" value="PolX-like_BBD"/>
</dbReference>
<evidence type="ECO:0000256" key="1">
    <source>
        <dbReference type="ARBA" id="ARBA00010790"/>
    </source>
</evidence>
<comment type="caution">
    <text evidence="5">The sequence shown here is derived from an EMBL/GenBank/DDBJ whole genome shotgun (WGS) entry which is preliminary data.</text>
</comment>
<dbReference type="PANTHER" id="PTHR11552:SF217">
    <property type="entry name" value="GLUCOSE DEHYDROGENASE [FAD, QUINONE]"/>
    <property type="match status" value="1"/>
</dbReference>
<dbReference type="GO" id="GO:0050660">
    <property type="term" value="F:flavin adenine dinucleotide binding"/>
    <property type="evidence" value="ECO:0007669"/>
    <property type="project" value="InterPro"/>
</dbReference>
<feature type="domain" description="Glucose-methanol-choline oxidoreductase N-terminal" evidence="3">
    <location>
        <begin position="135"/>
        <end position="158"/>
    </location>
</feature>
<organism evidence="5 6">
    <name type="scientific">Zophobas morio</name>
    <dbReference type="NCBI Taxonomy" id="2755281"/>
    <lineage>
        <taxon>Eukaryota</taxon>
        <taxon>Metazoa</taxon>
        <taxon>Ecdysozoa</taxon>
        <taxon>Arthropoda</taxon>
        <taxon>Hexapoda</taxon>
        <taxon>Insecta</taxon>
        <taxon>Pterygota</taxon>
        <taxon>Neoptera</taxon>
        <taxon>Endopterygota</taxon>
        <taxon>Coleoptera</taxon>
        <taxon>Polyphaga</taxon>
        <taxon>Cucujiformia</taxon>
        <taxon>Tenebrionidae</taxon>
        <taxon>Zophobas</taxon>
    </lineage>
</organism>
<evidence type="ECO:0000259" key="4">
    <source>
        <dbReference type="PROSITE" id="PS00624"/>
    </source>
</evidence>
<dbReference type="AlphaFoldDB" id="A0AA38LYK4"/>
<keyword evidence="6" id="KW-1185">Reference proteome</keyword>